<evidence type="ECO:0000313" key="2">
    <source>
        <dbReference type="EMBL" id="MBX7481689.1"/>
    </source>
</evidence>
<dbReference type="Pfam" id="PF03929">
    <property type="entry name" value="PepSY_TM"/>
    <property type="match status" value="1"/>
</dbReference>
<dbReference type="RefSeq" id="WP_221555814.1">
    <property type="nucleotide sequence ID" value="NZ_JAIGNO010000002.1"/>
</dbReference>
<keyword evidence="1" id="KW-0472">Membrane</keyword>
<keyword evidence="1" id="KW-1133">Transmembrane helix</keyword>
<feature type="transmembrane region" description="Helical" evidence="1">
    <location>
        <begin position="20"/>
        <end position="43"/>
    </location>
</feature>
<dbReference type="Proteomes" id="UP000755104">
    <property type="component" value="Unassembled WGS sequence"/>
</dbReference>
<organism evidence="2 3">
    <name type="scientific">Qipengyuania qiaonensis</name>
    <dbReference type="NCBI Taxonomy" id="2867240"/>
    <lineage>
        <taxon>Bacteria</taxon>
        <taxon>Pseudomonadati</taxon>
        <taxon>Pseudomonadota</taxon>
        <taxon>Alphaproteobacteria</taxon>
        <taxon>Sphingomonadales</taxon>
        <taxon>Erythrobacteraceae</taxon>
        <taxon>Qipengyuania</taxon>
    </lineage>
</organism>
<name>A0ABS7J2Z6_9SPHN</name>
<feature type="transmembrane region" description="Helical" evidence="1">
    <location>
        <begin position="413"/>
        <end position="440"/>
    </location>
</feature>
<dbReference type="PANTHER" id="PTHR34219">
    <property type="entry name" value="IRON-REGULATED INNER MEMBRANE PROTEIN-RELATED"/>
    <property type="match status" value="1"/>
</dbReference>
<comment type="caution">
    <text evidence="2">The sequence shown here is derived from an EMBL/GenBank/DDBJ whole genome shotgun (WGS) entry which is preliminary data.</text>
</comment>
<dbReference type="InterPro" id="IPR005625">
    <property type="entry name" value="PepSY-ass_TM"/>
</dbReference>
<proteinExistence type="predicted"/>
<evidence type="ECO:0000313" key="3">
    <source>
        <dbReference type="Proteomes" id="UP000755104"/>
    </source>
</evidence>
<reference evidence="2 3" key="1">
    <citation type="submission" date="2021-08" db="EMBL/GenBank/DDBJ databases">
        <title>Comparative Genomics Analysis of the Genus Qipengyuania Reveals Extensive Genetic Diversity and Metabolic Versatility, Including the Description of Fifteen Novel Species.</title>
        <authorList>
            <person name="Liu Y."/>
        </authorList>
    </citation>
    <scope>NUCLEOTIDE SEQUENCE [LARGE SCALE GENOMIC DNA]</scope>
    <source>
        <strain evidence="2 3">6D47A</strain>
    </source>
</reference>
<feature type="transmembrane region" description="Helical" evidence="1">
    <location>
        <begin position="144"/>
        <end position="168"/>
    </location>
</feature>
<accession>A0ABS7J2Z6</accession>
<protein>
    <submittedName>
        <fullName evidence="2">PepSY domain-containing protein</fullName>
    </submittedName>
</protein>
<dbReference type="EMBL" id="JAIGNO010000002">
    <property type="protein sequence ID" value="MBX7481689.1"/>
    <property type="molecule type" value="Genomic_DNA"/>
</dbReference>
<gene>
    <name evidence="2" type="ORF">K3174_04045</name>
</gene>
<keyword evidence="3" id="KW-1185">Reference proteome</keyword>
<dbReference type="PANTHER" id="PTHR34219:SF1">
    <property type="entry name" value="PEPSY DOMAIN-CONTAINING PROTEIN"/>
    <property type="match status" value="1"/>
</dbReference>
<keyword evidence="1" id="KW-0812">Transmembrane</keyword>
<evidence type="ECO:0000256" key="1">
    <source>
        <dbReference type="SAM" id="Phobius"/>
    </source>
</evidence>
<feature type="transmembrane region" description="Helical" evidence="1">
    <location>
        <begin position="372"/>
        <end position="393"/>
    </location>
</feature>
<sequence>MTRRHNASREVWLRTVWRWHFYAGLFAIPFILWLSATGAIYLFKPQIEAWLDRPYDNLAVTGAPLAPSELAQRAQAAVPGAVLHRFVLRAEPDDAQRIIVGKGAVETRIYLHPETGDVLKIVGEEDRLMRVVFRLHGELMMGRWGSLLVETAASWTIMLLLTGLYLWWPRGRRKRAGVLYPRLAAGGRLFWRDLHAVTGLWVSLAALLLIFSGLPWAKNWGDYLDAVRAVTGQNAETQEWSRGAESDAQQRLTLDRSLRAAMNDHAHHAGMTGGDAMPDVQIGREIDRVAATALGLHLPQPVEIAPPTAGSRMWQARSMTADRPERAEVEIDGSDGRVIGRRDFSDRHWIDRTVGYGIALHEGALFGLANQLAGALTLLGLVTLAVSSIILWWRRRPVGVLGAPPSIGPAPRAPALVAAVLGLALLVPMFGLTLALIVFFERVAVRRLPRIADWLGLRQQGVMQVSSASLRPTTKGPNHD</sequence>